<feature type="domain" description="RNA polymerase sigma-70 region 2" evidence="6">
    <location>
        <begin position="15"/>
        <end position="79"/>
    </location>
</feature>
<gene>
    <name evidence="8" type="ORF">VV02_22670</name>
</gene>
<dbReference type="Pfam" id="PF04542">
    <property type="entry name" value="Sigma70_r2"/>
    <property type="match status" value="1"/>
</dbReference>
<keyword evidence="4" id="KW-0238">DNA-binding</keyword>
<dbReference type="STRING" id="571913.VV02_22670"/>
<organism evidence="8 9">
    <name type="scientific">Luteipulveratus mongoliensis</name>
    <dbReference type="NCBI Taxonomy" id="571913"/>
    <lineage>
        <taxon>Bacteria</taxon>
        <taxon>Bacillati</taxon>
        <taxon>Actinomycetota</taxon>
        <taxon>Actinomycetes</taxon>
        <taxon>Micrococcales</taxon>
        <taxon>Dermacoccaceae</taxon>
        <taxon>Luteipulveratus</taxon>
    </lineage>
</organism>
<dbReference type="Gene3D" id="1.10.10.10">
    <property type="entry name" value="Winged helix-like DNA-binding domain superfamily/Winged helix DNA-binding domain"/>
    <property type="match status" value="1"/>
</dbReference>
<dbReference type="InterPro" id="IPR007627">
    <property type="entry name" value="RNA_pol_sigma70_r2"/>
</dbReference>
<evidence type="ECO:0000259" key="6">
    <source>
        <dbReference type="Pfam" id="PF04542"/>
    </source>
</evidence>
<dbReference type="EMBL" id="CP011112">
    <property type="protein sequence ID" value="AKU18009.1"/>
    <property type="molecule type" value="Genomic_DNA"/>
</dbReference>
<sequence length="165" mass="18471">MGHPAWEQEYIEYFTARAPALRRTAYAMCGDWQAAEDLVQTTFVRLYVHWHKVRQETIDAYARRILTNLFLNGRRTAVRERITDRVPEQVAPPPRTDDRLALASAMTGLTARQRAIVALRFIDDMPIAGVADVLGLAEGTVKSHSARALQTMRVALADSYDTGGA</sequence>
<dbReference type="InterPro" id="IPR014325">
    <property type="entry name" value="RNA_pol_sigma-E_actinobac"/>
</dbReference>
<dbReference type="GO" id="GO:0003677">
    <property type="term" value="F:DNA binding"/>
    <property type="evidence" value="ECO:0007669"/>
    <property type="project" value="UniProtKB-KW"/>
</dbReference>
<keyword evidence="5" id="KW-0804">Transcription</keyword>
<dbReference type="GO" id="GO:0016987">
    <property type="term" value="F:sigma factor activity"/>
    <property type="evidence" value="ECO:0007669"/>
    <property type="project" value="UniProtKB-KW"/>
</dbReference>
<evidence type="ECO:0000313" key="8">
    <source>
        <dbReference type="EMBL" id="AKU18009.1"/>
    </source>
</evidence>
<evidence type="ECO:0000313" key="9">
    <source>
        <dbReference type="Proteomes" id="UP000066480"/>
    </source>
</evidence>
<comment type="similarity">
    <text evidence="1">Belongs to the sigma-70 factor family. ECF subfamily.</text>
</comment>
<dbReference type="PANTHER" id="PTHR43133:SF50">
    <property type="entry name" value="ECF RNA POLYMERASE SIGMA FACTOR SIGM"/>
    <property type="match status" value="1"/>
</dbReference>
<protein>
    <submittedName>
        <fullName evidence="8">RNA polymerase sigma70 factor</fullName>
    </submittedName>
</protein>
<keyword evidence="3" id="KW-0731">Sigma factor</keyword>
<keyword evidence="2" id="KW-0805">Transcription regulation</keyword>
<evidence type="ECO:0000256" key="2">
    <source>
        <dbReference type="ARBA" id="ARBA00023015"/>
    </source>
</evidence>
<dbReference type="OrthoDB" id="3688906at2"/>
<dbReference type="KEGG" id="lmoi:VV02_22670"/>
<dbReference type="PANTHER" id="PTHR43133">
    <property type="entry name" value="RNA POLYMERASE ECF-TYPE SIGMA FACTO"/>
    <property type="match status" value="1"/>
</dbReference>
<dbReference type="CDD" id="cd06171">
    <property type="entry name" value="Sigma70_r4"/>
    <property type="match status" value="1"/>
</dbReference>
<dbReference type="SUPFAM" id="SSF88659">
    <property type="entry name" value="Sigma3 and sigma4 domains of RNA polymerase sigma factors"/>
    <property type="match status" value="1"/>
</dbReference>
<evidence type="ECO:0000256" key="1">
    <source>
        <dbReference type="ARBA" id="ARBA00010641"/>
    </source>
</evidence>
<dbReference type="NCBIfam" id="TIGR02937">
    <property type="entry name" value="sigma70-ECF"/>
    <property type="match status" value="1"/>
</dbReference>
<evidence type="ECO:0000259" key="7">
    <source>
        <dbReference type="Pfam" id="PF08281"/>
    </source>
</evidence>
<dbReference type="GO" id="GO:0006352">
    <property type="term" value="P:DNA-templated transcription initiation"/>
    <property type="evidence" value="ECO:0007669"/>
    <property type="project" value="InterPro"/>
</dbReference>
<dbReference type="InterPro" id="IPR036388">
    <property type="entry name" value="WH-like_DNA-bd_sf"/>
</dbReference>
<proteinExistence type="inferred from homology"/>
<name>A0A0K1JMR5_9MICO</name>
<dbReference type="InterPro" id="IPR013324">
    <property type="entry name" value="RNA_pol_sigma_r3/r4-like"/>
</dbReference>
<accession>A0A0K1JMR5</accession>
<feature type="domain" description="RNA polymerase sigma factor 70 region 4 type 2" evidence="7">
    <location>
        <begin position="100"/>
        <end position="152"/>
    </location>
</feature>
<keyword evidence="9" id="KW-1185">Reference proteome</keyword>
<reference evidence="8 9" key="1">
    <citation type="submission" date="2015-03" db="EMBL/GenBank/DDBJ databases">
        <title>Luteipulveratus halotolerans sp. nov., a novel actinobacterium (Dermacoccaceae) from Sarawak, Malaysia.</title>
        <authorList>
            <person name="Juboi H."/>
            <person name="Basik A."/>
            <person name="Shamsul S.S."/>
            <person name="Arnold P."/>
            <person name="Schmitt E.K."/>
            <person name="Sanglier J.-J."/>
            <person name="Yeo T."/>
        </authorList>
    </citation>
    <scope>NUCLEOTIDE SEQUENCE [LARGE SCALE GENOMIC DNA]</scope>
    <source>
        <strain evidence="8 9">MN07-A0370</strain>
    </source>
</reference>
<dbReference type="InterPro" id="IPR014284">
    <property type="entry name" value="RNA_pol_sigma-70_dom"/>
</dbReference>
<evidence type="ECO:0000256" key="3">
    <source>
        <dbReference type="ARBA" id="ARBA00023082"/>
    </source>
</evidence>
<dbReference type="NCBIfam" id="TIGR02983">
    <property type="entry name" value="SigE-fam_strep"/>
    <property type="match status" value="1"/>
</dbReference>
<dbReference type="RefSeq" id="WP_052595297.1">
    <property type="nucleotide sequence ID" value="NZ_CP011112.1"/>
</dbReference>
<dbReference type="InterPro" id="IPR039425">
    <property type="entry name" value="RNA_pol_sigma-70-like"/>
</dbReference>
<dbReference type="Pfam" id="PF08281">
    <property type="entry name" value="Sigma70_r4_2"/>
    <property type="match status" value="1"/>
</dbReference>
<evidence type="ECO:0000256" key="5">
    <source>
        <dbReference type="ARBA" id="ARBA00023163"/>
    </source>
</evidence>
<dbReference type="Proteomes" id="UP000066480">
    <property type="component" value="Chromosome"/>
</dbReference>
<dbReference type="InterPro" id="IPR013249">
    <property type="entry name" value="RNA_pol_sigma70_r4_t2"/>
</dbReference>
<dbReference type="Gene3D" id="1.10.1740.10">
    <property type="match status" value="1"/>
</dbReference>
<evidence type="ECO:0000256" key="4">
    <source>
        <dbReference type="ARBA" id="ARBA00023125"/>
    </source>
</evidence>
<dbReference type="AlphaFoldDB" id="A0A0K1JMR5"/>
<dbReference type="SUPFAM" id="SSF88946">
    <property type="entry name" value="Sigma2 domain of RNA polymerase sigma factors"/>
    <property type="match status" value="1"/>
</dbReference>
<dbReference type="InterPro" id="IPR013325">
    <property type="entry name" value="RNA_pol_sigma_r2"/>
</dbReference>